<dbReference type="Proteomes" id="UP001500767">
    <property type="component" value="Unassembled WGS sequence"/>
</dbReference>
<proteinExistence type="predicted"/>
<name>A0ABP6Y4S1_9ACTN</name>
<comment type="caution">
    <text evidence="4">The sequence shown here is derived from an EMBL/GenBank/DDBJ whole genome shotgun (WGS) entry which is preliminary data.</text>
</comment>
<keyword evidence="2" id="KW-0472">Membrane</keyword>
<dbReference type="EMBL" id="BAAAYR010000005">
    <property type="protein sequence ID" value="GAA3576127.1"/>
    <property type="molecule type" value="Genomic_DNA"/>
</dbReference>
<keyword evidence="2" id="KW-1133">Transmembrane helix</keyword>
<evidence type="ECO:0000256" key="2">
    <source>
        <dbReference type="SAM" id="Phobius"/>
    </source>
</evidence>
<evidence type="ECO:0000256" key="1">
    <source>
        <dbReference type="SAM" id="MobiDB-lite"/>
    </source>
</evidence>
<feature type="transmembrane region" description="Helical" evidence="2">
    <location>
        <begin position="98"/>
        <end position="121"/>
    </location>
</feature>
<protein>
    <recommendedName>
        <fullName evidence="3">DUF1707 domain-containing protein</fullName>
    </recommendedName>
</protein>
<evidence type="ECO:0000313" key="4">
    <source>
        <dbReference type="EMBL" id="GAA3576127.1"/>
    </source>
</evidence>
<dbReference type="RefSeq" id="WP_204911076.1">
    <property type="nucleotide sequence ID" value="NZ_BAAAYR010000005.1"/>
</dbReference>
<keyword evidence="2" id="KW-0812">Transmembrane</keyword>
<reference evidence="5" key="1">
    <citation type="journal article" date="2019" name="Int. J. Syst. Evol. Microbiol.">
        <title>The Global Catalogue of Microorganisms (GCM) 10K type strain sequencing project: providing services to taxonomists for standard genome sequencing and annotation.</title>
        <authorList>
            <consortium name="The Broad Institute Genomics Platform"/>
            <consortium name="The Broad Institute Genome Sequencing Center for Infectious Disease"/>
            <person name="Wu L."/>
            <person name="Ma J."/>
        </authorList>
    </citation>
    <scope>NUCLEOTIDE SEQUENCE [LARGE SCALE GENOMIC DNA]</scope>
    <source>
        <strain evidence="5">JCM 16540</strain>
    </source>
</reference>
<accession>A0ABP6Y4S1</accession>
<dbReference type="InterPro" id="IPR012551">
    <property type="entry name" value="DUF1707_SHOCT-like"/>
</dbReference>
<feature type="region of interest" description="Disordered" evidence="1">
    <location>
        <begin position="1"/>
        <end position="24"/>
    </location>
</feature>
<feature type="domain" description="DUF1707" evidence="3">
    <location>
        <begin position="18"/>
        <end position="68"/>
    </location>
</feature>
<dbReference type="Pfam" id="PF08044">
    <property type="entry name" value="DUF1707"/>
    <property type="match status" value="1"/>
</dbReference>
<organism evidence="4 5">
    <name type="scientific">Microlunatus spumicola</name>
    <dbReference type="NCBI Taxonomy" id="81499"/>
    <lineage>
        <taxon>Bacteria</taxon>
        <taxon>Bacillati</taxon>
        <taxon>Actinomycetota</taxon>
        <taxon>Actinomycetes</taxon>
        <taxon>Propionibacteriales</taxon>
        <taxon>Propionibacteriaceae</taxon>
        <taxon>Microlunatus</taxon>
    </lineage>
</organism>
<sequence>MSELPISSPYRSRPDAPVTDSEREQLSARLNTAYADGALDADDYQGRLDSLFAATTLGQLVPVVDGLPPAATYDSPSIVASGGGQPGELAPARDASGVSLGVIVGVTGLVVVIAILFLVLVGNA</sequence>
<evidence type="ECO:0000313" key="5">
    <source>
        <dbReference type="Proteomes" id="UP001500767"/>
    </source>
</evidence>
<keyword evidence="5" id="KW-1185">Reference proteome</keyword>
<evidence type="ECO:0000259" key="3">
    <source>
        <dbReference type="Pfam" id="PF08044"/>
    </source>
</evidence>
<gene>
    <name evidence="4" type="ORF">GCM10022197_36640</name>
</gene>